<evidence type="ECO:0000313" key="2">
    <source>
        <dbReference type="EMBL" id="AMG73433.1"/>
    </source>
</evidence>
<dbReference type="PANTHER" id="PTHR43459">
    <property type="entry name" value="ENOYL-COA HYDRATASE"/>
    <property type="match status" value="1"/>
</dbReference>
<dbReference type="InterPro" id="IPR029045">
    <property type="entry name" value="ClpP/crotonase-like_dom_sf"/>
</dbReference>
<proteinExistence type="inferred from homology"/>
<dbReference type="GO" id="GO:0004300">
    <property type="term" value="F:enoyl-CoA hydratase activity"/>
    <property type="evidence" value="ECO:0007669"/>
    <property type="project" value="UniProtKB-EC"/>
</dbReference>
<keyword evidence="2" id="KW-0456">Lyase</keyword>
<dbReference type="Pfam" id="PF00378">
    <property type="entry name" value="ECH_1"/>
    <property type="match status" value="1"/>
</dbReference>
<dbReference type="KEGG" id="sgi:SGRAN_1040"/>
<gene>
    <name evidence="2" type="ORF">SGRAN_1040</name>
</gene>
<dbReference type="EC" id="4.2.1.17" evidence="2"/>
<dbReference type="EMBL" id="CP012199">
    <property type="protein sequence ID" value="AMG73433.1"/>
    <property type="molecule type" value="Genomic_DNA"/>
</dbReference>
<name>A0AA86L2I7_9SPHN</name>
<dbReference type="CDD" id="cd06558">
    <property type="entry name" value="crotonase-like"/>
    <property type="match status" value="1"/>
</dbReference>
<accession>A0AA86L2I7</accession>
<comment type="similarity">
    <text evidence="1">Belongs to the enoyl-CoA hydratase/isomerase family.</text>
</comment>
<keyword evidence="3" id="KW-1185">Reference proteome</keyword>
<dbReference type="AlphaFoldDB" id="A0AA86L2I7"/>
<dbReference type="Proteomes" id="UP000058599">
    <property type="component" value="Chromosome"/>
</dbReference>
<organism evidence="2 3">
    <name type="scientific">Sphingopyxis granuli</name>
    <dbReference type="NCBI Taxonomy" id="267128"/>
    <lineage>
        <taxon>Bacteria</taxon>
        <taxon>Pseudomonadati</taxon>
        <taxon>Pseudomonadota</taxon>
        <taxon>Alphaproteobacteria</taxon>
        <taxon>Sphingomonadales</taxon>
        <taxon>Sphingomonadaceae</taxon>
        <taxon>Sphingopyxis</taxon>
    </lineage>
</organism>
<dbReference type="PANTHER" id="PTHR43459:SF3">
    <property type="entry name" value="ENOYL-COA HYDRATASE ECHA15 (ENOYL HYDRASE) (UNSATURATED ACYL-COA HYDRATASE) (CROTONASE)-RELATED"/>
    <property type="match status" value="1"/>
</dbReference>
<protein>
    <submittedName>
        <fullName evidence="2">Enoyl-CoA hydratase</fullName>
        <ecNumber evidence="2">4.2.1.17</ecNumber>
    </submittedName>
</protein>
<dbReference type="SUPFAM" id="SSF52096">
    <property type="entry name" value="ClpP/crotonase"/>
    <property type="match status" value="1"/>
</dbReference>
<sequence length="264" mass="28937">MDYGDYRSFTAERRESVLILRIATGTPLNAVDESLHSELGRIFVDVADDERTRAVVLTGSDRAFCAGGDMLWLQGYIDRPRDFDRMARHGKRIIYTLLDCPKPIVSAIRGPAVGLGASVALLCDMIFASEKAVIADPHVKIGFVAGDGGALIWPQLIGFARAKHYLMTGDPIDAREAERIGLINFVCPDEEVEERAVAYAMRLATGARSAIEGTKMSINVALKQLAHSIMETSLSLEAESNRSADHREGVAAFREKRRPVFTGD</sequence>
<reference evidence="2 3" key="1">
    <citation type="journal article" date="2016" name="BMC Genomics">
        <title>Genomic analysis of the nitrate-respiring Sphingopyxis granuli (formerly Sphingomonas macrogoltabida) strain TFA.</title>
        <authorList>
            <person name="Garcia-Romero I."/>
            <person name="Perez-Pulido A.J."/>
            <person name="Gonzalez-Flores Y.E."/>
            <person name="Reyes-Ramirez F."/>
            <person name="Santero E."/>
            <person name="Floriano B."/>
        </authorList>
    </citation>
    <scope>NUCLEOTIDE SEQUENCE [LARGE SCALE GENOMIC DNA]</scope>
    <source>
        <strain evidence="2 3">TFA</strain>
    </source>
</reference>
<dbReference type="RefSeq" id="WP_067181264.1">
    <property type="nucleotide sequence ID" value="NZ_CP012199.1"/>
</dbReference>
<dbReference type="InterPro" id="IPR001753">
    <property type="entry name" value="Enoyl-CoA_hydra/iso"/>
</dbReference>
<evidence type="ECO:0000256" key="1">
    <source>
        <dbReference type="ARBA" id="ARBA00005254"/>
    </source>
</evidence>
<dbReference type="Gene3D" id="3.90.226.10">
    <property type="entry name" value="2-enoyl-CoA Hydratase, Chain A, domain 1"/>
    <property type="match status" value="1"/>
</dbReference>
<dbReference type="Gene3D" id="1.10.12.10">
    <property type="entry name" value="Lyase 2-enoyl-coa Hydratase, Chain A, domain 2"/>
    <property type="match status" value="1"/>
</dbReference>
<dbReference type="InterPro" id="IPR014748">
    <property type="entry name" value="Enoyl-CoA_hydra_C"/>
</dbReference>
<evidence type="ECO:0000313" key="3">
    <source>
        <dbReference type="Proteomes" id="UP000058599"/>
    </source>
</evidence>